<reference evidence="2" key="1">
    <citation type="submission" date="2016-11" db="UniProtKB">
        <authorList>
            <consortium name="WormBaseParasite"/>
        </authorList>
    </citation>
    <scope>IDENTIFICATION</scope>
    <source>
        <strain evidence="2">KR3021</strain>
    </source>
</reference>
<accession>A0AC35U6K5</accession>
<name>A0AC35U6K5_9BILA</name>
<protein>
    <submittedName>
        <fullName evidence="2">Protein-tyrosine-phosphatase</fullName>
    </submittedName>
</protein>
<dbReference type="Proteomes" id="UP000095286">
    <property type="component" value="Unplaced"/>
</dbReference>
<sequence length="1680" mass="191210">MILLAQPFPRVIILLGFMLTDLLWVYVECNPMAFTISSNYPPLSRKRDSVARKYRNSAASKATTSRFIPTTTETPFNQTFFEEIVKKFPETLFCDSNSDCTSFGKCIKQGSESFAKGLCYCPLACPYYIPMSCQTYSTDTCGKMDRKFASQFPFTQPTCINKRCACPPQFDVEESIIKQNQTTAILPPVSCDRRNLKAIISVTPNATIARGTDVTLHCCINMDPMGIVLKNSVTFEHSGGYTLSPTSNPYDDLANSLNKLKSNADENHDTVYQSLYHVPRCWSVIIQNTQISDSGEYICTATPDDISIPVAKNTLKLIVKGPPKFENLTINSTATNALIQWNIQEGTDLTTDLRLVDRNDNREVWIKNDSLSSVNVSGLMPARSYTLYLTLKQADKDPFKFMETFDTKDSIPDPPTPLSVQTRPLQDGLVCEVEWKEPKVSNGVIQTYYASVQGKVRYETLGGSVTSDHYPEPVQFVCKNNAPPTSPSDEKIGMSTLEFNNVISCKYGPLKPNRNYTVTLWAENKAGISAPAIFNQQCITNYAEPEYIEQPKSVQSIVSEHTFSLQFGNVPEETNGPIACYYLAIVPLWANVSMSSLPAAGSILIDTFSRTLANNLQTSSVNLQRYYAYIAESYSRLPKETTVGDGNTTVQGYDQCNAIYLSRYKAEDSALKLGLQYTGFLIARVDHDPLLTEDHQKFSKDGSKIFRRPSSFISTHNGHNNEHVKFFEQLYKLHRHKRHNKLGREKEKKGESVYMPNDSENKGNKLKPPNNYQTSSTFTAASQSDNLTSPPSAHIDKQTVLLGQLPPPKSTKSTFKQIGPSKSVIPPITIPTQYHLQEYLNDTRREKVKGLDIASEQGSGEILTSNHSRHRRNLSSYHKNIRSAKRQISKIDPTYGYSDYFKPVTLTADNFRSKEKATGSNYFIIIVSLSFFILLIVFIIFLFQKFGFFRGISSHKKEHIPLGHLNESIPIHELTEEYVIRHRDSDFIFTQEFEKLPTFPSYPHVACELKENIKKNRYNNVKPYDSTRVILKQIHGEKTSDYINANTIKGYENKKTFIATQGPNEETIDDFWRMIWETNSAIIVMVSNLSEKNRKKVDKYWPEDEPIIVCENCYDDDPAGIQIRIINSTYCSDFVIREFEIRKKKIVSVSGFDETDQMSVTNSLIDKNQDTNYYNLPNPATHLDGTPVYANVKRYSNGKLASICADERTSMSDDQYETRTIYQYHFTSWDDYKAPEAVTGLLRFLFRLRDTVEFNQQTVVVHCSAGVGRTGTLLAIDYALDQIEKEQTVDIFKCVSEMRKQRMMMVQSLEQYVFIYRALAEFYLFGNTDIPKENFEFRYMELMENCKNNNNGEKKKNNVSITYDSSKEKSNSVSLPSLIQNKAKSIGFKSAKGVGNQSIKDYGKNNSMITEYNNISTRLEPSKTTNQANRIENSVRNRFENAVPYDNSRVLLTSCVGYTITYVNATRMKGYFFPYILAQDPIDNDACFDFWRMISDCNVSNIVMLSCESEYLPNEIYWPKEIGAPVFFGHNHECEVELVDVEIHPSYTQRKILFKINQDKVKISQEVVQYVYTSWPENSIIPSSTTSLIELIAKVMEKQTNEPVEVGPIVLHCRNGSGRSAVYCAVSLLLERLKTENHVDIFETVRQIALNRPCTFPNLEQYEYCYQCIRSYLNNSLESN</sequence>
<evidence type="ECO:0000313" key="1">
    <source>
        <dbReference type="Proteomes" id="UP000095286"/>
    </source>
</evidence>
<dbReference type="WBParaSite" id="RSKR_0000838500.1">
    <property type="protein sequence ID" value="RSKR_0000838500.1"/>
    <property type="gene ID" value="RSKR_0000838500"/>
</dbReference>
<organism evidence="1 2">
    <name type="scientific">Rhabditophanes sp. KR3021</name>
    <dbReference type="NCBI Taxonomy" id="114890"/>
    <lineage>
        <taxon>Eukaryota</taxon>
        <taxon>Metazoa</taxon>
        <taxon>Ecdysozoa</taxon>
        <taxon>Nematoda</taxon>
        <taxon>Chromadorea</taxon>
        <taxon>Rhabditida</taxon>
        <taxon>Tylenchina</taxon>
        <taxon>Panagrolaimomorpha</taxon>
        <taxon>Strongyloidoidea</taxon>
        <taxon>Alloionematidae</taxon>
        <taxon>Rhabditophanes</taxon>
    </lineage>
</organism>
<proteinExistence type="predicted"/>
<evidence type="ECO:0000313" key="2">
    <source>
        <dbReference type="WBParaSite" id="RSKR_0000838500.1"/>
    </source>
</evidence>